<dbReference type="InterPro" id="IPR014914">
    <property type="entry name" value="RES_dom"/>
</dbReference>
<feature type="domain" description="RES" evidence="1">
    <location>
        <begin position="200"/>
        <end position="363"/>
    </location>
</feature>
<gene>
    <name evidence="2" type="ORF">M5G18_00465</name>
</gene>
<comment type="caution">
    <text evidence="2">The sequence shown here is derived from an EMBL/GenBank/DDBJ whole genome shotgun (WGS) entry which is preliminary data.</text>
</comment>
<dbReference type="SMART" id="SM00953">
    <property type="entry name" value="RES"/>
    <property type="match status" value="1"/>
</dbReference>
<name>A0ABT5PGZ1_9PSED</name>
<organism evidence="2 3">
    <name type="scientific">Pseudomonas aphyarum</name>
    <dbReference type="NCBI Taxonomy" id="2942629"/>
    <lineage>
        <taxon>Bacteria</taxon>
        <taxon>Pseudomonadati</taxon>
        <taxon>Pseudomonadota</taxon>
        <taxon>Gammaproteobacteria</taxon>
        <taxon>Pseudomonadales</taxon>
        <taxon>Pseudomonadaceae</taxon>
        <taxon>Pseudomonas</taxon>
    </lineage>
</organism>
<sequence>MSSRVCSLCVTDTYLKDLIHKMGESQSECDFCELRSTTLELDELAPLFEKMLEDYYECSSLSAAVVVYDYPPDGEIIDEIFQNFILPEPAKELAELVSDGWFDWSSHEHRFGEDPHFIRSSSLPVQLNREWYDLDQSLRSSARLVNPFVAGTLEKIFSPLFNNITTAAIITAGPDQLINTLFRARVFQSAQRMKIELSHPERALGPPPSKLATAGRMNAKGIPVFYGATHKHTAISEVRPPVGSFVATCSFTLTRDLRLLDLRELSEVEPPPNLSLFDPATRELDARYRFLKLLEGKLTMPIMPEAADEGYLITQAIADFLATHPKLNIDGLVFSSSQTDTDGPTGCNIILFTKAASVCFSAESEKGSSHFELWEFDDESDSSWISPCLHESLPPQEDLNQPFQTLLPALRLNRESLAIHEVTGVSYRTDEHSVYLRN</sequence>
<dbReference type="Pfam" id="PF08808">
    <property type="entry name" value="RES"/>
    <property type="match status" value="1"/>
</dbReference>
<evidence type="ECO:0000313" key="2">
    <source>
        <dbReference type="EMBL" id="MDD1123049.1"/>
    </source>
</evidence>
<dbReference type="EMBL" id="JAMDGS010000001">
    <property type="protein sequence ID" value="MDD1123049.1"/>
    <property type="molecule type" value="Genomic_DNA"/>
</dbReference>
<keyword evidence="3" id="KW-1185">Reference proteome</keyword>
<reference evidence="2" key="1">
    <citation type="submission" date="2022-05" db="EMBL/GenBank/DDBJ databases">
        <title>Novel Pseudomonas spp. Isolated from a Rainbow Trout Aquaculture Facility.</title>
        <authorList>
            <person name="Testerman T."/>
            <person name="Graf J."/>
        </authorList>
    </citation>
    <scope>NUCLEOTIDE SEQUENCE</scope>
    <source>
        <strain evidence="2">ID386</strain>
    </source>
</reference>
<dbReference type="RefSeq" id="WP_273896742.1">
    <property type="nucleotide sequence ID" value="NZ_JAMDGS010000001.1"/>
</dbReference>
<accession>A0ABT5PGZ1</accession>
<proteinExistence type="predicted"/>
<evidence type="ECO:0000313" key="3">
    <source>
        <dbReference type="Proteomes" id="UP001150531"/>
    </source>
</evidence>
<dbReference type="Proteomes" id="UP001150531">
    <property type="component" value="Unassembled WGS sequence"/>
</dbReference>
<protein>
    <submittedName>
        <fullName evidence="2">RES family NAD+ phosphorylase</fullName>
    </submittedName>
</protein>
<evidence type="ECO:0000259" key="1">
    <source>
        <dbReference type="SMART" id="SM00953"/>
    </source>
</evidence>